<feature type="compositionally biased region" description="Basic and acidic residues" evidence="1">
    <location>
        <begin position="27"/>
        <end position="41"/>
    </location>
</feature>
<accession>A0A9P4PKI7</accession>
<comment type="caution">
    <text evidence="2">The sequence shown here is derived from an EMBL/GenBank/DDBJ whole genome shotgun (WGS) entry which is preliminary data.</text>
</comment>
<evidence type="ECO:0000313" key="2">
    <source>
        <dbReference type="EMBL" id="KAF2445682.1"/>
    </source>
</evidence>
<dbReference type="AlphaFoldDB" id="A0A9P4PKI7"/>
<proteinExistence type="predicted"/>
<evidence type="ECO:0000313" key="3">
    <source>
        <dbReference type="Proteomes" id="UP000799764"/>
    </source>
</evidence>
<feature type="region of interest" description="Disordered" evidence="1">
    <location>
        <begin position="1"/>
        <end position="41"/>
    </location>
</feature>
<name>A0A9P4PKI7_9PLEO</name>
<gene>
    <name evidence="2" type="ORF">P171DRAFT_520432</name>
</gene>
<evidence type="ECO:0000256" key="1">
    <source>
        <dbReference type="SAM" id="MobiDB-lite"/>
    </source>
</evidence>
<reference evidence="2" key="1">
    <citation type="journal article" date="2020" name="Stud. Mycol.">
        <title>101 Dothideomycetes genomes: a test case for predicting lifestyles and emergence of pathogens.</title>
        <authorList>
            <person name="Haridas S."/>
            <person name="Albert R."/>
            <person name="Binder M."/>
            <person name="Bloem J."/>
            <person name="Labutti K."/>
            <person name="Salamov A."/>
            <person name="Andreopoulos B."/>
            <person name="Baker S."/>
            <person name="Barry K."/>
            <person name="Bills G."/>
            <person name="Bluhm B."/>
            <person name="Cannon C."/>
            <person name="Castanera R."/>
            <person name="Culley D."/>
            <person name="Daum C."/>
            <person name="Ezra D."/>
            <person name="Gonzalez J."/>
            <person name="Henrissat B."/>
            <person name="Kuo A."/>
            <person name="Liang C."/>
            <person name="Lipzen A."/>
            <person name="Lutzoni F."/>
            <person name="Magnuson J."/>
            <person name="Mondo S."/>
            <person name="Nolan M."/>
            <person name="Ohm R."/>
            <person name="Pangilinan J."/>
            <person name="Park H.-J."/>
            <person name="Ramirez L."/>
            <person name="Alfaro M."/>
            <person name="Sun H."/>
            <person name="Tritt A."/>
            <person name="Yoshinaga Y."/>
            <person name="Zwiers L.-H."/>
            <person name="Turgeon B."/>
            <person name="Goodwin S."/>
            <person name="Spatafora J."/>
            <person name="Crous P."/>
            <person name="Grigoriev I."/>
        </authorList>
    </citation>
    <scope>NUCLEOTIDE SEQUENCE</scope>
    <source>
        <strain evidence="2">CBS 690.94</strain>
    </source>
</reference>
<keyword evidence="3" id="KW-1185">Reference proteome</keyword>
<protein>
    <submittedName>
        <fullName evidence="2">Uncharacterized protein</fullName>
    </submittedName>
</protein>
<dbReference type="OrthoDB" id="10659399at2759"/>
<dbReference type="EMBL" id="MU001499">
    <property type="protein sequence ID" value="KAF2445682.1"/>
    <property type="molecule type" value="Genomic_DNA"/>
</dbReference>
<dbReference type="Proteomes" id="UP000799764">
    <property type="component" value="Unassembled WGS sequence"/>
</dbReference>
<organism evidence="2 3">
    <name type="scientific">Karstenula rhodostoma CBS 690.94</name>
    <dbReference type="NCBI Taxonomy" id="1392251"/>
    <lineage>
        <taxon>Eukaryota</taxon>
        <taxon>Fungi</taxon>
        <taxon>Dikarya</taxon>
        <taxon>Ascomycota</taxon>
        <taxon>Pezizomycotina</taxon>
        <taxon>Dothideomycetes</taxon>
        <taxon>Pleosporomycetidae</taxon>
        <taxon>Pleosporales</taxon>
        <taxon>Massarineae</taxon>
        <taxon>Didymosphaeriaceae</taxon>
        <taxon>Karstenula</taxon>
    </lineage>
</organism>
<sequence>MTHRNAGEIEDEVLAGCDDKITEEERELGVDKPPELEAKTEEGLLLPDEDVMDELKLDMSELVVLEVKLTDDVVLTNTGGEGGGFTAGLVTAVVVADAELKGTVEVLVKITVVDVELGDVVAKDGKPLEIVKVTVELGAVLCKTVEGVT</sequence>